<dbReference type="Proteomes" id="UP000240243">
    <property type="component" value="Unassembled WGS sequence"/>
</dbReference>
<dbReference type="Gene3D" id="3.30.110.170">
    <property type="entry name" value="Protein of unknown function (DUF541), domain 1"/>
    <property type="match status" value="1"/>
</dbReference>
<dbReference type="EMBL" id="PXYG01000001">
    <property type="protein sequence ID" value="PSJ47264.1"/>
    <property type="molecule type" value="Genomic_DNA"/>
</dbReference>
<evidence type="ECO:0000256" key="1">
    <source>
        <dbReference type="SAM" id="SignalP"/>
    </source>
</evidence>
<sequence length="234" mass="25567">MMRSFKATLLPLALLFSTSALAITVPEGPHLITQGEAQIKVAPDMATLSLAVTALKDDSRAAKEEVDTKVAALFSGLSSLGIKKEDIDSGNLVTRPDYSYPREGKPELNGYLAERTITVRLYQLDNLSQVLDKALDQGIQNVQHIAYGAREAESYQQQARAAAIAHAKALAAELAEGFERPLGDIYAIEYQSQPPALPRHYGMAKMAAMESADAGYQQNEIEFRDRIQVVFALK</sequence>
<reference evidence="2 3" key="1">
    <citation type="submission" date="2018-03" db="EMBL/GenBank/DDBJ databases">
        <title>The draft genome of Zobellella sp. 59N8.</title>
        <authorList>
            <person name="Liu L."/>
            <person name="Li L."/>
            <person name="Zhang X."/>
            <person name="Liang L."/>
            <person name="Wang T."/>
        </authorList>
    </citation>
    <scope>NUCLEOTIDE SEQUENCE [LARGE SCALE GENOMIC DNA]</scope>
    <source>
        <strain evidence="2 3">59N8</strain>
    </source>
</reference>
<dbReference type="InterPro" id="IPR052022">
    <property type="entry name" value="26kDa_periplasmic_antigen"/>
</dbReference>
<dbReference type="AlphaFoldDB" id="A0A2P7RAJ9"/>
<comment type="caution">
    <text evidence="2">The sequence shown here is derived from an EMBL/GenBank/DDBJ whole genome shotgun (WGS) entry which is preliminary data.</text>
</comment>
<dbReference type="PANTHER" id="PTHR34387:SF1">
    <property type="entry name" value="PERIPLASMIC IMMUNOGENIC PROTEIN"/>
    <property type="match status" value="1"/>
</dbReference>
<dbReference type="OrthoDB" id="5985609at2"/>
<feature type="chain" id="PRO_5015118313" description="Oxidative stress defense protein" evidence="1">
    <location>
        <begin position="23"/>
        <end position="234"/>
    </location>
</feature>
<keyword evidence="1" id="KW-0732">Signal</keyword>
<gene>
    <name evidence="2" type="ORF">C7H85_00015</name>
</gene>
<proteinExistence type="predicted"/>
<keyword evidence="3" id="KW-1185">Reference proteome</keyword>
<feature type="signal peptide" evidence="1">
    <location>
        <begin position="1"/>
        <end position="22"/>
    </location>
</feature>
<dbReference type="Gene3D" id="3.30.70.2970">
    <property type="entry name" value="Protein of unknown function (DUF541), domain 2"/>
    <property type="match status" value="1"/>
</dbReference>
<evidence type="ECO:0000313" key="3">
    <source>
        <dbReference type="Proteomes" id="UP000240243"/>
    </source>
</evidence>
<dbReference type="Pfam" id="PF04402">
    <property type="entry name" value="SIMPL"/>
    <property type="match status" value="1"/>
</dbReference>
<dbReference type="GO" id="GO:0006974">
    <property type="term" value="P:DNA damage response"/>
    <property type="evidence" value="ECO:0007669"/>
    <property type="project" value="TreeGrafter"/>
</dbReference>
<organism evidence="2 3">
    <name type="scientific">Zobellella endophytica</name>
    <dbReference type="NCBI Taxonomy" id="2116700"/>
    <lineage>
        <taxon>Bacteria</taxon>
        <taxon>Pseudomonadati</taxon>
        <taxon>Pseudomonadota</taxon>
        <taxon>Gammaproteobacteria</taxon>
        <taxon>Aeromonadales</taxon>
        <taxon>Aeromonadaceae</taxon>
        <taxon>Zobellella</taxon>
    </lineage>
</organism>
<name>A0A2P7RAJ9_9GAMM</name>
<evidence type="ECO:0000313" key="2">
    <source>
        <dbReference type="EMBL" id="PSJ47264.1"/>
    </source>
</evidence>
<accession>A0A2P7RAJ9</accession>
<evidence type="ECO:0008006" key="4">
    <source>
        <dbReference type="Google" id="ProtNLM"/>
    </source>
</evidence>
<dbReference type="InterPro" id="IPR007497">
    <property type="entry name" value="SIMPL/DUF541"/>
</dbReference>
<dbReference type="PANTHER" id="PTHR34387">
    <property type="entry name" value="SLR1258 PROTEIN"/>
    <property type="match status" value="1"/>
</dbReference>
<protein>
    <recommendedName>
        <fullName evidence="4">Oxidative stress defense protein</fullName>
    </recommendedName>
</protein>